<keyword evidence="2" id="KW-1185">Reference proteome</keyword>
<name>A0AC60PLD1_IXOPE</name>
<gene>
    <name evidence="1" type="ORF">HPB47_002742</name>
</gene>
<dbReference type="EMBL" id="JABSTQ010010377">
    <property type="protein sequence ID" value="KAG0421356.1"/>
    <property type="molecule type" value="Genomic_DNA"/>
</dbReference>
<evidence type="ECO:0000313" key="2">
    <source>
        <dbReference type="Proteomes" id="UP000805193"/>
    </source>
</evidence>
<reference evidence="1 2" key="1">
    <citation type="journal article" date="2020" name="Cell">
        <title>Large-Scale Comparative Analyses of Tick Genomes Elucidate Their Genetic Diversity and Vector Capacities.</title>
        <authorList>
            <consortium name="Tick Genome and Microbiome Consortium (TIGMIC)"/>
            <person name="Jia N."/>
            <person name="Wang J."/>
            <person name="Shi W."/>
            <person name="Du L."/>
            <person name="Sun Y."/>
            <person name="Zhan W."/>
            <person name="Jiang J.F."/>
            <person name="Wang Q."/>
            <person name="Zhang B."/>
            <person name="Ji P."/>
            <person name="Bell-Sakyi L."/>
            <person name="Cui X.M."/>
            <person name="Yuan T.T."/>
            <person name="Jiang B.G."/>
            <person name="Yang W.F."/>
            <person name="Lam T.T."/>
            <person name="Chang Q.C."/>
            <person name="Ding S.J."/>
            <person name="Wang X.J."/>
            <person name="Zhu J.G."/>
            <person name="Ruan X.D."/>
            <person name="Zhao L."/>
            <person name="Wei J.T."/>
            <person name="Ye R.Z."/>
            <person name="Que T.C."/>
            <person name="Du C.H."/>
            <person name="Zhou Y.H."/>
            <person name="Cheng J.X."/>
            <person name="Dai P.F."/>
            <person name="Guo W.B."/>
            <person name="Han X.H."/>
            <person name="Huang E.J."/>
            <person name="Li L.F."/>
            <person name="Wei W."/>
            <person name="Gao Y.C."/>
            <person name="Liu J.Z."/>
            <person name="Shao H.Z."/>
            <person name="Wang X."/>
            <person name="Wang C.C."/>
            <person name="Yang T.C."/>
            <person name="Huo Q.B."/>
            <person name="Li W."/>
            <person name="Chen H.Y."/>
            <person name="Chen S.E."/>
            <person name="Zhou L.G."/>
            <person name="Ni X.B."/>
            <person name="Tian J.H."/>
            <person name="Sheng Y."/>
            <person name="Liu T."/>
            <person name="Pan Y.S."/>
            <person name="Xia L.Y."/>
            <person name="Li J."/>
            <person name="Zhao F."/>
            <person name="Cao W.C."/>
        </authorList>
    </citation>
    <scope>NUCLEOTIDE SEQUENCE [LARGE SCALE GENOMIC DNA]</scope>
    <source>
        <strain evidence="1">Iper-2018</strain>
    </source>
</reference>
<proteinExistence type="predicted"/>
<comment type="caution">
    <text evidence="1">The sequence shown here is derived from an EMBL/GenBank/DDBJ whole genome shotgun (WGS) entry which is preliminary data.</text>
</comment>
<accession>A0AC60PLD1</accession>
<evidence type="ECO:0000313" key="1">
    <source>
        <dbReference type="EMBL" id="KAG0421356.1"/>
    </source>
</evidence>
<protein>
    <submittedName>
        <fullName evidence="1">Uncharacterized protein</fullName>
    </submittedName>
</protein>
<dbReference type="Proteomes" id="UP000805193">
    <property type="component" value="Unassembled WGS sequence"/>
</dbReference>
<sequence>MVRNYRRRNPPYQRPPKVAHRGATGRARRPGRCLPPSVPRAWRFPRRRHGSSGPNVPQAP</sequence>
<organism evidence="1 2">
    <name type="scientific">Ixodes persulcatus</name>
    <name type="common">Taiga tick</name>
    <dbReference type="NCBI Taxonomy" id="34615"/>
    <lineage>
        <taxon>Eukaryota</taxon>
        <taxon>Metazoa</taxon>
        <taxon>Ecdysozoa</taxon>
        <taxon>Arthropoda</taxon>
        <taxon>Chelicerata</taxon>
        <taxon>Arachnida</taxon>
        <taxon>Acari</taxon>
        <taxon>Parasitiformes</taxon>
        <taxon>Ixodida</taxon>
        <taxon>Ixodoidea</taxon>
        <taxon>Ixodidae</taxon>
        <taxon>Ixodinae</taxon>
        <taxon>Ixodes</taxon>
    </lineage>
</organism>